<dbReference type="OrthoDB" id="5523752at2"/>
<dbReference type="AlphaFoldDB" id="A0A6P1ZCA1"/>
<evidence type="ECO:0008006" key="3">
    <source>
        <dbReference type="Google" id="ProtNLM"/>
    </source>
</evidence>
<organism evidence="1 2">
    <name type="scientific">Oceanidesulfovibrio marinus</name>
    <dbReference type="NCBI Taxonomy" id="370038"/>
    <lineage>
        <taxon>Bacteria</taxon>
        <taxon>Pseudomonadati</taxon>
        <taxon>Thermodesulfobacteriota</taxon>
        <taxon>Desulfovibrionia</taxon>
        <taxon>Desulfovibrionales</taxon>
        <taxon>Desulfovibrionaceae</taxon>
        <taxon>Oceanidesulfovibrio</taxon>
    </lineage>
</organism>
<dbReference type="EMBL" id="QMIF01000014">
    <property type="protein sequence ID" value="TVM31758.1"/>
    <property type="molecule type" value="Genomic_DNA"/>
</dbReference>
<dbReference type="Pfam" id="PF13385">
    <property type="entry name" value="Laminin_G_3"/>
    <property type="match status" value="1"/>
</dbReference>
<dbReference type="RefSeq" id="WP_144306716.1">
    <property type="nucleotide sequence ID" value="NZ_QMIF01000014.1"/>
</dbReference>
<dbReference type="Gene3D" id="2.60.120.200">
    <property type="match status" value="1"/>
</dbReference>
<name>A0A6P1ZCA1_9BACT</name>
<protein>
    <recommendedName>
        <fullName evidence="3">Concanavalin A-like lectin/glucanases superfamily protein</fullName>
    </recommendedName>
</protein>
<evidence type="ECO:0000313" key="2">
    <source>
        <dbReference type="Proteomes" id="UP000434052"/>
    </source>
</evidence>
<accession>A0A6P1ZCA1</accession>
<gene>
    <name evidence="1" type="ORF">DQK91_17650</name>
</gene>
<dbReference type="SUPFAM" id="SSF49899">
    <property type="entry name" value="Concanavalin A-like lectins/glucanases"/>
    <property type="match status" value="1"/>
</dbReference>
<dbReference type="InterPro" id="IPR013320">
    <property type="entry name" value="ConA-like_dom_sf"/>
</dbReference>
<proteinExistence type="predicted"/>
<sequence>MPISRDGLILELLGGLDGSNILDTSDRAEHASIVGDVEVEQDGHPLGNAFVFDGSASVDLPQNAVVTGAAPRTVALWFYRETELPAAAFETIYNAGIRQSARWFDISLGPGTVEILNYGYGEENDTIPFNYAGAWRFVCFQYDGGVKRAWIDGEKVVEKSIILDTGTGYHELAEREGNYRFHGKLARLRIWDRALSEAEVTDVFHESTAAASVQRSVLTIGPDRSHRVAALGMGNARHGLNHCSVLGLNCPSRQAGGLGSAAVRASSLGLGTNLAAPPSPLVLGMQLRHVAPARLGRGVHLSHSALLGAAGTRTIARHVSALTGTGRAFPMRHASRLAGASGIACRVALDLADPPTHRIAHQLRVFIDADEITSAVLECDLRQSLDSPHDELSLQCGRGKRSIDEILDNAAPLDSAATPRLTLRIDGKAHHFLLETRGRDGRTVRLGGRSPSVLAESPYADTVTVEGGVLASEAARILAESCGLSIFWDTHDWRLPESWIGSGPPMNSLLELTMAVGAFLRWDSARQAFAAVDASATGIGRQPAQDCTAEPLLSATEAHEQGTGCNAVTVYGFSGEIFLPRLEVEPPPEDLSGHLRGAPATVLAHWPGGRSDTAWTWSSSGTVTPLGDFLLWRRQALTPFVMGRAELNAAPAVLGRVQWIGAHCGAVRLSPGRQELLCDPGRSGIAVIDYAVRVQRFLLSDHDVSALVFLVAASAADAAGVNVIHGPGSVRREDEAIEAPLLTDRAGAVCRARSHLAWNSRPRRSWDAAMPHQSAIAPGSTLLLDDGQAGIAGPCLVRATHLHARGPKLVHNLELIQWTD</sequence>
<reference evidence="1 2" key="1">
    <citation type="submission" date="2018-06" db="EMBL/GenBank/DDBJ databases">
        <title>Complete genome of Desulfovibrio marinus P48SEP.</title>
        <authorList>
            <person name="Crispim J.S."/>
            <person name="Vidigal P.M.P."/>
            <person name="Silva L.C.F."/>
            <person name="Araujo L.C."/>
            <person name="Laguardia C.N."/>
            <person name="Dias R.S."/>
            <person name="Sousa M.P."/>
            <person name="Paula S.O."/>
            <person name="Silva C."/>
        </authorList>
    </citation>
    <scope>NUCLEOTIDE SEQUENCE [LARGE SCALE GENOMIC DNA]</scope>
    <source>
        <strain evidence="1 2">P48SEP</strain>
    </source>
</reference>
<comment type="caution">
    <text evidence="1">The sequence shown here is derived from an EMBL/GenBank/DDBJ whole genome shotgun (WGS) entry which is preliminary data.</text>
</comment>
<dbReference type="Proteomes" id="UP000434052">
    <property type="component" value="Unassembled WGS sequence"/>
</dbReference>
<evidence type="ECO:0000313" key="1">
    <source>
        <dbReference type="EMBL" id="TVM31758.1"/>
    </source>
</evidence>